<reference evidence="2 3" key="1">
    <citation type="submission" date="2023-02" db="EMBL/GenBank/DDBJ databases">
        <title>LHISI_Scaffold_Assembly.</title>
        <authorList>
            <person name="Stuart O.P."/>
            <person name="Cleave R."/>
            <person name="Magrath M.J.L."/>
            <person name="Mikheyev A.S."/>
        </authorList>
    </citation>
    <scope>NUCLEOTIDE SEQUENCE [LARGE SCALE GENOMIC DNA]</scope>
    <source>
        <strain evidence="2">Daus_M_001</strain>
        <tissue evidence="2">Leg muscle</tissue>
    </source>
</reference>
<dbReference type="EMBL" id="JARBHB010000006">
    <property type="protein sequence ID" value="KAJ8880154.1"/>
    <property type="molecule type" value="Genomic_DNA"/>
</dbReference>
<comment type="caution">
    <text evidence="2">The sequence shown here is derived from an EMBL/GenBank/DDBJ whole genome shotgun (WGS) entry which is preliminary data.</text>
</comment>
<evidence type="ECO:0000313" key="2">
    <source>
        <dbReference type="EMBL" id="KAJ8880154.1"/>
    </source>
</evidence>
<proteinExistence type="predicted"/>
<evidence type="ECO:0000313" key="3">
    <source>
        <dbReference type="Proteomes" id="UP001159363"/>
    </source>
</evidence>
<evidence type="ECO:0000256" key="1">
    <source>
        <dbReference type="SAM" id="MobiDB-lite"/>
    </source>
</evidence>
<feature type="region of interest" description="Disordered" evidence="1">
    <location>
        <begin position="1"/>
        <end position="29"/>
    </location>
</feature>
<accession>A0ABQ9H7A8</accession>
<gene>
    <name evidence="2" type="ORF">PR048_016617</name>
</gene>
<sequence length="531" mass="58662">MRVIEVSMERRNEGVREMGDPRENPPTNSICSLDREQRVPATVDRSPLLCRTRVSCRGLVSTLCVPYQAVITRPEACEILLTSRGAVGCCAARLRCGRFWVRILDKAWVSVYVRSRLAQEWLCAARYLTFTTHRESCLKHEADFPLDACAVPEGPIWAALNNEVLRVDEGEMRREWSSAGMQGRATPMPSEKCAADCCFCDSSWERSTVYDQPGNQLEKVRAPTKNRSRKLTIEMSMEDRRCERAGETGDPRENPPTSGIVRRDSHMRKSGRLAPNFAHALPGIRAQNLLHPRPASGAPTAQSGHYLIISCAKGAKDISSTTAGAKLVEIHSGKGKERGGDLYLSEVIGVEIRCVWSRGRSEMSQGTTVNMAMTATYPTRENLDLTHLNQTSILPGASRRGRGSLVVRLLASHTVGIKSSILRKLADIPFPRPLHFGAAPYSPQLALIGSQDLDVKSRPNIFTLSLKVFNQTSAQFVRVRRESLTIEYDDTSTAVPGYPIACGTILLAVTPYDVRPGTDTSPRLRSTGRVD</sequence>
<feature type="compositionally biased region" description="Basic and acidic residues" evidence="1">
    <location>
        <begin position="240"/>
        <end position="253"/>
    </location>
</feature>
<name>A0ABQ9H7A8_9NEOP</name>
<organism evidence="2 3">
    <name type="scientific">Dryococelus australis</name>
    <dbReference type="NCBI Taxonomy" id="614101"/>
    <lineage>
        <taxon>Eukaryota</taxon>
        <taxon>Metazoa</taxon>
        <taxon>Ecdysozoa</taxon>
        <taxon>Arthropoda</taxon>
        <taxon>Hexapoda</taxon>
        <taxon>Insecta</taxon>
        <taxon>Pterygota</taxon>
        <taxon>Neoptera</taxon>
        <taxon>Polyneoptera</taxon>
        <taxon>Phasmatodea</taxon>
        <taxon>Verophasmatodea</taxon>
        <taxon>Anareolatae</taxon>
        <taxon>Phasmatidae</taxon>
        <taxon>Eurycanthinae</taxon>
        <taxon>Dryococelus</taxon>
    </lineage>
</organism>
<protein>
    <submittedName>
        <fullName evidence="2">Uncharacterized protein</fullName>
    </submittedName>
</protein>
<dbReference type="Proteomes" id="UP001159363">
    <property type="component" value="Chromosome 5"/>
</dbReference>
<keyword evidence="3" id="KW-1185">Reference proteome</keyword>
<feature type="compositionally biased region" description="Basic and acidic residues" evidence="1">
    <location>
        <begin position="7"/>
        <end position="23"/>
    </location>
</feature>
<feature type="region of interest" description="Disordered" evidence="1">
    <location>
        <begin position="240"/>
        <end position="267"/>
    </location>
</feature>